<organism evidence="1 2">
    <name type="scientific">Rangifer tarandus platyrhynchus</name>
    <name type="common">Svalbard reindeer</name>
    <dbReference type="NCBI Taxonomy" id="3082113"/>
    <lineage>
        <taxon>Eukaryota</taxon>
        <taxon>Metazoa</taxon>
        <taxon>Chordata</taxon>
        <taxon>Craniata</taxon>
        <taxon>Vertebrata</taxon>
        <taxon>Euteleostomi</taxon>
        <taxon>Mammalia</taxon>
        <taxon>Eutheria</taxon>
        <taxon>Laurasiatheria</taxon>
        <taxon>Artiodactyla</taxon>
        <taxon>Ruminantia</taxon>
        <taxon>Pecora</taxon>
        <taxon>Cervidae</taxon>
        <taxon>Odocoileinae</taxon>
        <taxon>Rangifer</taxon>
    </lineage>
</organism>
<sequence length="216" mass="23546">MASTSRAFLDKNHFGGSGALGRVGAVCVCVNARTCAHSPLFLVNHSLPAAASPTSEFIEEGIELQSLSYRRELASNYSQAINTTSPVCVARLGALSMPAIMKGLFERLEVEGVRGWVWSPVSSTQGRTWDGRRKALRSEVSWRIFIPTLTGTAPSMWIVVSSRALELDRRLDDLQEGNLPSGEVRQSSDLMPSDHSVLQGKILCVTTKTCCHQINI</sequence>
<dbReference type="Proteomes" id="UP001162501">
    <property type="component" value="Chromosome 33"/>
</dbReference>
<protein>
    <submittedName>
        <fullName evidence="1">Uncharacterized protein</fullName>
    </submittedName>
</protein>
<evidence type="ECO:0000313" key="2">
    <source>
        <dbReference type="Proteomes" id="UP001162501"/>
    </source>
</evidence>
<proteinExistence type="predicted"/>
<accession>A0AC59ZQL1</accession>
<evidence type="ECO:0000313" key="1">
    <source>
        <dbReference type="EMBL" id="CAN0488595.1"/>
    </source>
</evidence>
<gene>
    <name evidence="1" type="ORF">MRATA1EN22A_LOCUS21460</name>
</gene>
<reference evidence="1" key="2">
    <citation type="submission" date="2025-03" db="EMBL/GenBank/DDBJ databases">
        <authorList>
            <consortium name="ELIXIR-Norway"/>
            <consortium name="Elixir Norway"/>
        </authorList>
    </citation>
    <scope>NUCLEOTIDE SEQUENCE</scope>
</reference>
<name>A0AC59ZQL1_RANTA</name>
<dbReference type="EMBL" id="OX596117">
    <property type="protein sequence ID" value="CAN0488595.1"/>
    <property type="molecule type" value="Genomic_DNA"/>
</dbReference>
<reference evidence="1" key="1">
    <citation type="submission" date="2023-05" db="EMBL/GenBank/DDBJ databases">
        <authorList>
            <consortium name="ELIXIR-Norway"/>
        </authorList>
    </citation>
    <scope>NUCLEOTIDE SEQUENCE</scope>
</reference>